<keyword evidence="3" id="KW-1185">Reference proteome</keyword>
<dbReference type="RefSeq" id="WP_114026918.1">
    <property type="nucleotide sequence ID" value="NZ_QOIL01000001.1"/>
</dbReference>
<dbReference type="AlphaFoldDB" id="A0A367FSP4"/>
<feature type="domain" description="Peptidase C51" evidence="1">
    <location>
        <begin position="102"/>
        <end position="230"/>
    </location>
</feature>
<gene>
    <name evidence="2" type="ORF">DQ384_02150</name>
</gene>
<protein>
    <submittedName>
        <fullName evidence="2">CHAP domain-containing protein</fullName>
    </submittedName>
</protein>
<reference evidence="2 3" key="1">
    <citation type="submission" date="2018-06" db="EMBL/GenBank/DDBJ databases">
        <title>Sphaerisporangium craniellae sp. nov., isolated from a marine sponge in the South China Sea.</title>
        <authorList>
            <person name="Li L."/>
        </authorList>
    </citation>
    <scope>NUCLEOTIDE SEQUENCE [LARGE SCALE GENOMIC DNA]</scope>
    <source>
        <strain evidence="2 3">CCTCC AA 208026</strain>
    </source>
</reference>
<dbReference type="Pfam" id="PF05257">
    <property type="entry name" value="CHAP"/>
    <property type="match status" value="1"/>
</dbReference>
<name>A0A367FSP4_9ACTN</name>
<dbReference type="InterPro" id="IPR007921">
    <property type="entry name" value="CHAP_dom"/>
</dbReference>
<organism evidence="2 3">
    <name type="scientific">Sphaerisporangium album</name>
    <dbReference type="NCBI Taxonomy" id="509200"/>
    <lineage>
        <taxon>Bacteria</taxon>
        <taxon>Bacillati</taxon>
        <taxon>Actinomycetota</taxon>
        <taxon>Actinomycetes</taxon>
        <taxon>Streptosporangiales</taxon>
        <taxon>Streptosporangiaceae</taxon>
        <taxon>Sphaerisporangium</taxon>
    </lineage>
</organism>
<comment type="caution">
    <text evidence="2">The sequence shown here is derived from an EMBL/GenBank/DDBJ whole genome shotgun (WGS) entry which is preliminary data.</text>
</comment>
<dbReference type="PROSITE" id="PS50911">
    <property type="entry name" value="CHAP"/>
    <property type="match status" value="1"/>
</dbReference>
<evidence type="ECO:0000313" key="3">
    <source>
        <dbReference type="Proteomes" id="UP000253094"/>
    </source>
</evidence>
<accession>A0A367FSP4</accession>
<dbReference type="EMBL" id="QOIL01000001">
    <property type="protein sequence ID" value="RCG33254.1"/>
    <property type="molecule type" value="Genomic_DNA"/>
</dbReference>
<dbReference type="Gene3D" id="3.90.1720.10">
    <property type="entry name" value="endopeptidase domain like (from Nostoc punctiforme)"/>
    <property type="match status" value="1"/>
</dbReference>
<proteinExistence type="predicted"/>
<dbReference type="OrthoDB" id="5124837at2"/>
<dbReference type="Proteomes" id="UP000253094">
    <property type="component" value="Unassembled WGS sequence"/>
</dbReference>
<evidence type="ECO:0000259" key="1">
    <source>
        <dbReference type="PROSITE" id="PS50911"/>
    </source>
</evidence>
<evidence type="ECO:0000313" key="2">
    <source>
        <dbReference type="EMBL" id="RCG33254.1"/>
    </source>
</evidence>
<sequence length="233" mass="24706">MLIHRLLDAPKNHLKAFAFSGLVAAQLVTGATMAAHAHADTGRDGGVVKVAGAEAAGLSKALGVPEGARHVSAQQLLKLAESQVGVSENSLGGGTKFHRWYMESPRAEETVARDGGKISDYANAAWCDMFVSWVGSQLGMEHAVGVDAWTVAHAKWFESQGRWGDTAKPGAVVFFDWNGGKDVDAIDHVGFVIHDNGDGTIKTVEGNTNNGKVEIRTRPTYQVAGYGYPAYAA</sequence>